<protein>
    <recommendedName>
        <fullName evidence="3">Amine oxidase domain-containing protein</fullName>
    </recommendedName>
</protein>
<evidence type="ECO:0008006" key="3">
    <source>
        <dbReference type="Google" id="ProtNLM"/>
    </source>
</evidence>
<dbReference type="Proteomes" id="UP001165289">
    <property type="component" value="Unassembled WGS sequence"/>
</dbReference>
<organism evidence="1 2">
    <name type="scientific">Oopsacas minuta</name>
    <dbReference type="NCBI Taxonomy" id="111878"/>
    <lineage>
        <taxon>Eukaryota</taxon>
        <taxon>Metazoa</taxon>
        <taxon>Porifera</taxon>
        <taxon>Hexactinellida</taxon>
        <taxon>Hexasterophora</taxon>
        <taxon>Lyssacinosida</taxon>
        <taxon>Leucopsacidae</taxon>
        <taxon>Oopsacas</taxon>
    </lineage>
</organism>
<dbReference type="Gene3D" id="3.90.660.10">
    <property type="match status" value="1"/>
</dbReference>
<dbReference type="AlphaFoldDB" id="A0AAV7JGU5"/>
<evidence type="ECO:0000313" key="1">
    <source>
        <dbReference type="EMBL" id="KAI6647679.1"/>
    </source>
</evidence>
<dbReference type="EMBL" id="JAKMXF010000339">
    <property type="protein sequence ID" value="KAI6647679.1"/>
    <property type="molecule type" value="Genomic_DNA"/>
</dbReference>
<accession>A0AAV7JGU5</accession>
<reference evidence="1 2" key="1">
    <citation type="journal article" date="2023" name="BMC Biol.">
        <title>The compact genome of the sponge Oopsacas minuta (Hexactinellida) is lacking key metazoan core genes.</title>
        <authorList>
            <person name="Santini S."/>
            <person name="Schenkelaars Q."/>
            <person name="Jourda C."/>
            <person name="Duchesne M."/>
            <person name="Belahbib H."/>
            <person name="Rocher C."/>
            <person name="Selva M."/>
            <person name="Riesgo A."/>
            <person name="Vervoort M."/>
            <person name="Leys S.P."/>
            <person name="Kodjabachian L."/>
            <person name="Le Bivic A."/>
            <person name="Borchiellini C."/>
            <person name="Claverie J.M."/>
            <person name="Renard E."/>
        </authorList>
    </citation>
    <scope>NUCLEOTIDE SEQUENCE [LARGE SCALE GENOMIC DNA]</scope>
    <source>
        <strain evidence="1">SPO-2</strain>
    </source>
</reference>
<sequence>MANTKFSPYVDSVISECLTKINLYFKKQWWSILGIDSGPNYTDLQLGTVYIFNPIKEPAERLKAYEDPGSLTIYCDYDNSYYWQSMQSIGQDYQPKDNVKVPLHSVLAKEQVVAVAMDQLAQLFQRSNFKKGSPRDVTPMEPLIEIPDPVLATYTHWTDPRFGDSCHAWKVFSNDSIDSPGMFNVLGPNIGIIGESYSLVQAWVDGSLTETNSYLEYLTKSGDF</sequence>
<evidence type="ECO:0000313" key="2">
    <source>
        <dbReference type="Proteomes" id="UP001165289"/>
    </source>
</evidence>
<comment type="caution">
    <text evidence="1">The sequence shown here is derived from an EMBL/GenBank/DDBJ whole genome shotgun (WGS) entry which is preliminary data.</text>
</comment>
<name>A0AAV7JGU5_9METZ</name>
<gene>
    <name evidence="1" type="ORF">LOD99_8644</name>
</gene>
<proteinExistence type="predicted"/>
<keyword evidence="2" id="KW-1185">Reference proteome</keyword>